<dbReference type="EMBL" id="JBEDNW010000013">
    <property type="protein sequence ID" value="MEZ3169003.1"/>
    <property type="molecule type" value="Genomic_DNA"/>
</dbReference>
<gene>
    <name evidence="3" type="ORF">ABNG02_16960</name>
    <name evidence="2" type="ORF">GCM10008994_16770</name>
</gene>
<dbReference type="AlphaFoldDB" id="A0AAV3SRJ3"/>
<comment type="caution">
    <text evidence="2">The sequence shown here is derived from an EMBL/GenBank/DDBJ whole genome shotgun (WGS) entry which is preliminary data.</text>
</comment>
<evidence type="ECO:0000256" key="1">
    <source>
        <dbReference type="SAM" id="MobiDB-lite"/>
    </source>
</evidence>
<dbReference type="Pfam" id="PF23424">
    <property type="entry name" value="DUF7112"/>
    <property type="match status" value="1"/>
</dbReference>
<dbReference type="EMBL" id="BAAADQ010000007">
    <property type="protein sequence ID" value="GAA0542335.1"/>
    <property type="molecule type" value="Genomic_DNA"/>
</dbReference>
<name>A0AAV3SRJ3_9EURY</name>
<keyword evidence="5" id="KW-1185">Reference proteome</keyword>
<evidence type="ECO:0000313" key="4">
    <source>
        <dbReference type="Proteomes" id="UP001501425"/>
    </source>
</evidence>
<accession>A0AAV3SRJ3</accession>
<dbReference type="InterPro" id="IPR055536">
    <property type="entry name" value="DUF7112"/>
</dbReference>
<sequence>MPRVPSDGEDVSSVRVSLARSGGTRRPCVRLPDDDALDGRVESGDCDALGVSAGDVVRVAFDREEYHARVAGDSEGRLLRGAFDNRRLARDPGEGENRLVEWLDANGREPGDSVVLDVVVPGELYGLRVPGERTVYDANREPRSSLADIARDVDG</sequence>
<dbReference type="Proteomes" id="UP001501425">
    <property type="component" value="Unassembled WGS sequence"/>
</dbReference>
<reference evidence="3 5" key="3">
    <citation type="submission" date="2024-06" db="EMBL/GenBank/DDBJ databases">
        <title>Halorubrum miltondacostae sp. nov., a potential PHA producer isolated from an inland solar saltern in Rio Maior, Portugal.</title>
        <authorList>
            <person name="Albuquerque L."/>
            <person name="Viver T."/>
            <person name="Barroso C."/>
            <person name="Claudino R."/>
            <person name="Galvan M."/>
            <person name="Simoes G."/>
            <person name="Lobo Da Cunha A."/>
            <person name="Egas C."/>
        </authorList>
    </citation>
    <scope>NUCLEOTIDE SEQUENCE [LARGE SCALE GENOMIC DNA]</scope>
    <source>
        <strain evidence="3 5">DSM 18646</strain>
    </source>
</reference>
<reference evidence="2" key="2">
    <citation type="submission" date="2023-12" db="EMBL/GenBank/DDBJ databases">
        <authorList>
            <person name="Sun Q."/>
            <person name="Inoue M."/>
        </authorList>
    </citation>
    <scope>NUCLEOTIDE SEQUENCE</scope>
    <source>
        <strain evidence="2">JCM 14265</strain>
    </source>
</reference>
<proteinExistence type="predicted"/>
<evidence type="ECO:0000313" key="5">
    <source>
        <dbReference type="Proteomes" id="UP001567571"/>
    </source>
</evidence>
<organism evidence="2 4">
    <name type="scientific">Halorubrum ejinorense</name>
    <dbReference type="NCBI Taxonomy" id="425309"/>
    <lineage>
        <taxon>Archaea</taxon>
        <taxon>Methanobacteriati</taxon>
        <taxon>Methanobacteriota</taxon>
        <taxon>Stenosarchaea group</taxon>
        <taxon>Halobacteria</taxon>
        <taxon>Halobacteriales</taxon>
        <taxon>Haloferacaceae</taxon>
        <taxon>Halorubrum</taxon>
    </lineage>
</organism>
<dbReference type="Proteomes" id="UP001567571">
    <property type="component" value="Unassembled WGS sequence"/>
</dbReference>
<reference evidence="2" key="1">
    <citation type="journal article" date="2014" name="Int. J. Syst. Evol. Microbiol.">
        <title>Complete genome sequence of Corynebacterium casei LMG S-19264T (=DSM 44701T), isolated from a smear-ripened cheese.</title>
        <authorList>
            <consortium name="US DOE Joint Genome Institute (JGI-PGF)"/>
            <person name="Walter F."/>
            <person name="Albersmeier A."/>
            <person name="Kalinowski J."/>
            <person name="Ruckert C."/>
        </authorList>
    </citation>
    <scope>NUCLEOTIDE SEQUENCE</scope>
    <source>
        <strain evidence="2">JCM 14265</strain>
    </source>
</reference>
<feature type="region of interest" description="Disordered" evidence="1">
    <location>
        <begin position="1"/>
        <end position="27"/>
    </location>
</feature>
<evidence type="ECO:0000313" key="3">
    <source>
        <dbReference type="EMBL" id="MEZ3169003.1"/>
    </source>
</evidence>
<evidence type="ECO:0000313" key="2">
    <source>
        <dbReference type="EMBL" id="GAA0542335.1"/>
    </source>
</evidence>
<protein>
    <submittedName>
        <fullName evidence="2">Uncharacterized protein</fullName>
    </submittedName>
</protein>
<dbReference type="RefSeq" id="WP_343778248.1">
    <property type="nucleotide sequence ID" value="NZ_BAAADQ010000007.1"/>
</dbReference>